<dbReference type="AlphaFoldDB" id="A0A6J8BUS4"/>
<keyword evidence="2" id="KW-0677">Repeat</keyword>
<dbReference type="SMART" id="SM00365">
    <property type="entry name" value="LRR_SD22"/>
    <property type="match status" value="3"/>
</dbReference>
<dbReference type="GO" id="GO:0005737">
    <property type="term" value="C:cytoplasm"/>
    <property type="evidence" value="ECO:0007669"/>
    <property type="project" value="TreeGrafter"/>
</dbReference>
<dbReference type="InterPro" id="IPR050216">
    <property type="entry name" value="LRR_domain-containing"/>
</dbReference>
<dbReference type="SMART" id="SM00369">
    <property type="entry name" value="LRR_TYP"/>
    <property type="match status" value="5"/>
</dbReference>
<dbReference type="Pfam" id="PF00560">
    <property type="entry name" value="LRR_1"/>
    <property type="match status" value="1"/>
</dbReference>
<evidence type="ECO:0000256" key="1">
    <source>
        <dbReference type="ARBA" id="ARBA00022614"/>
    </source>
</evidence>
<dbReference type="SUPFAM" id="SSF52058">
    <property type="entry name" value="L domain-like"/>
    <property type="match status" value="1"/>
</dbReference>
<reference evidence="4 5" key="1">
    <citation type="submission" date="2020-06" db="EMBL/GenBank/DDBJ databases">
        <authorList>
            <person name="Li R."/>
            <person name="Bekaert M."/>
        </authorList>
    </citation>
    <scope>NUCLEOTIDE SEQUENCE [LARGE SCALE GENOMIC DNA]</scope>
    <source>
        <strain evidence="5">wild</strain>
    </source>
</reference>
<dbReference type="InterPro" id="IPR001611">
    <property type="entry name" value="Leu-rich_rpt"/>
</dbReference>
<organism evidence="4 5">
    <name type="scientific">Mytilus coruscus</name>
    <name type="common">Sea mussel</name>
    <dbReference type="NCBI Taxonomy" id="42192"/>
    <lineage>
        <taxon>Eukaryota</taxon>
        <taxon>Metazoa</taxon>
        <taxon>Spiralia</taxon>
        <taxon>Lophotrochozoa</taxon>
        <taxon>Mollusca</taxon>
        <taxon>Bivalvia</taxon>
        <taxon>Autobranchia</taxon>
        <taxon>Pteriomorphia</taxon>
        <taxon>Mytilida</taxon>
        <taxon>Mytiloidea</taxon>
        <taxon>Mytilidae</taxon>
        <taxon>Mytilinae</taxon>
        <taxon>Mytilus</taxon>
    </lineage>
</organism>
<dbReference type="PANTHER" id="PTHR48051">
    <property type="match status" value="1"/>
</dbReference>
<keyword evidence="1" id="KW-0433">Leucine-rich repeat</keyword>
<dbReference type="Proteomes" id="UP000507470">
    <property type="component" value="Unassembled WGS sequence"/>
</dbReference>
<keyword evidence="5" id="KW-1185">Reference proteome</keyword>
<evidence type="ECO:0000313" key="4">
    <source>
        <dbReference type="EMBL" id="CAC5387392.1"/>
    </source>
</evidence>
<dbReference type="PRINTS" id="PR00019">
    <property type="entry name" value="LEURICHRPT"/>
</dbReference>
<dbReference type="EMBL" id="CACVKT020003999">
    <property type="protein sequence ID" value="CAC5387392.1"/>
    <property type="molecule type" value="Genomic_DNA"/>
</dbReference>
<dbReference type="SMART" id="SM00364">
    <property type="entry name" value="LRR_BAC"/>
    <property type="match status" value="4"/>
</dbReference>
<dbReference type="InterPro" id="IPR003591">
    <property type="entry name" value="Leu-rich_rpt_typical-subtyp"/>
</dbReference>
<dbReference type="InterPro" id="IPR055414">
    <property type="entry name" value="LRR_R13L4/SHOC2-like"/>
</dbReference>
<dbReference type="PANTHER" id="PTHR48051:SF62">
    <property type="entry name" value="LEUCINE-RICH REPEAT-CONTAINING PROTEIN 57"/>
    <property type="match status" value="1"/>
</dbReference>
<protein>
    <submittedName>
        <fullName evidence="4">Leucine-rich repeat-containing protein 57</fullName>
    </submittedName>
</protein>
<dbReference type="FunFam" id="3.80.10.10:FF:000230">
    <property type="entry name" value="Leucine-rich repeat-containing protein 57"/>
    <property type="match status" value="1"/>
</dbReference>
<name>A0A6J8BUS4_MYTCO</name>
<dbReference type="Pfam" id="PF23598">
    <property type="entry name" value="LRR_14"/>
    <property type="match status" value="1"/>
</dbReference>
<dbReference type="InterPro" id="IPR032675">
    <property type="entry name" value="LRR_dom_sf"/>
</dbReference>
<sequence length="238" mass="26619">MGNSPVKQHIDTAQKTGACQLSKLGIKEFPEDLYQLTKNLRTLDLSENKLHGLPQQIGNFTSLKSLILNNNKLENLPAEIGNLKKLETLSVENNHITSVPSSISNLTNLRTVNLSSNHITVFPADLSKLRQLDALNLSRNGITTIPESVSSCQAIEINLNQNQVSVLPESVSKCPRLKVLRLEENCLEISAFTPQIMKHSQIALLAIEGNVFDFKQFNNLDGYEEYMERFTATKKKFN</sequence>
<evidence type="ECO:0000259" key="3">
    <source>
        <dbReference type="Pfam" id="PF23598"/>
    </source>
</evidence>
<evidence type="ECO:0000256" key="2">
    <source>
        <dbReference type="ARBA" id="ARBA00022737"/>
    </source>
</evidence>
<feature type="domain" description="Disease resistance R13L4/SHOC-2-like LRR" evidence="3">
    <location>
        <begin position="56"/>
        <end position="113"/>
    </location>
</feature>
<dbReference type="PROSITE" id="PS51450">
    <property type="entry name" value="LRR"/>
    <property type="match status" value="5"/>
</dbReference>
<accession>A0A6J8BUS4</accession>
<proteinExistence type="predicted"/>
<dbReference type="OrthoDB" id="1728874at2759"/>
<gene>
    <name evidence="4" type="ORF">MCOR_22731</name>
</gene>
<dbReference type="Gene3D" id="3.80.10.10">
    <property type="entry name" value="Ribonuclease Inhibitor"/>
    <property type="match status" value="2"/>
</dbReference>
<evidence type="ECO:0000313" key="5">
    <source>
        <dbReference type="Proteomes" id="UP000507470"/>
    </source>
</evidence>